<comment type="caution">
    <text evidence="13">The sequence shown here is derived from an EMBL/GenBank/DDBJ whole genome shotgun (WGS) entry which is preliminary data.</text>
</comment>
<dbReference type="PROSITE" id="PS00379">
    <property type="entry name" value="CDP_ALCOHOL_P_TRANSF"/>
    <property type="match status" value="1"/>
</dbReference>
<dbReference type="RefSeq" id="WP_242871151.1">
    <property type="nucleotide sequence ID" value="NZ_CABKVV010000014.1"/>
</dbReference>
<keyword evidence="4 11" id="KW-0808">Transferase</keyword>
<evidence type="ECO:0000256" key="12">
    <source>
        <dbReference type="SAM" id="Phobius"/>
    </source>
</evidence>
<dbReference type="Gene3D" id="1.20.120.1760">
    <property type="match status" value="1"/>
</dbReference>
<protein>
    <submittedName>
        <fullName evidence="13">CDP-alcohol phosphatidyltransferase family protein</fullName>
    </submittedName>
</protein>
<keyword evidence="6 12" id="KW-1133">Transmembrane helix</keyword>
<keyword evidence="7" id="KW-0443">Lipid metabolism</keyword>
<dbReference type="InterPro" id="IPR048254">
    <property type="entry name" value="CDP_ALCOHOL_P_TRANSF_CS"/>
</dbReference>
<organism evidence="13 14">
    <name type="scientific">Neglectibacter timonensis</name>
    <dbReference type="NCBI Taxonomy" id="1776382"/>
    <lineage>
        <taxon>Bacteria</taxon>
        <taxon>Bacillati</taxon>
        <taxon>Bacillota</taxon>
        <taxon>Clostridia</taxon>
        <taxon>Eubacteriales</taxon>
        <taxon>Oscillospiraceae</taxon>
        <taxon>Neglectibacter</taxon>
    </lineage>
</organism>
<dbReference type="InterPro" id="IPR000462">
    <property type="entry name" value="CDP-OH_P_trans"/>
</dbReference>
<name>A0ABT1RWT5_9FIRM</name>
<feature type="transmembrane region" description="Helical" evidence="12">
    <location>
        <begin position="169"/>
        <end position="191"/>
    </location>
</feature>
<sequence>MPIYEKGKSEESLMPAERKPRNQNLTVPNALSVLRIIIVPFFAWFFLKENLVAAVGLLALSGLSDMFDGMIARRFNQITELGKMLDPFADKLTQGVVALCLAIKFPAICPVLLIFIVKELAMLCCAIILLKKKKRPCAAMWYGKVATVMFYLSVSVIVIMDGFFQVKTLVFDVVSNILLLLTAVMMLYSAFKYFQIFREILHSDDEKYELDLPDEIRAKTVREKTRRNK</sequence>
<feature type="transmembrane region" description="Helical" evidence="12">
    <location>
        <begin position="25"/>
        <end position="45"/>
    </location>
</feature>
<reference evidence="13 14" key="1">
    <citation type="submission" date="2022-06" db="EMBL/GenBank/DDBJ databases">
        <title>Isolation of gut microbiota from human fecal samples.</title>
        <authorList>
            <person name="Pamer E.G."/>
            <person name="Barat B."/>
            <person name="Waligurski E."/>
            <person name="Medina S."/>
            <person name="Paddock L."/>
            <person name="Mostad J."/>
        </authorList>
    </citation>
    <scope>NUCLEOTIDE SEQUENCE [LARGE SCALE GENOMIC DNA]</scope>
    <source>
        <strain evidence="13 14">DFI.9.73</strain>
    </source>
</reference>
<dbReference type="PANTHER" id="PTHR14269:SF11">
    <property type="entry name" value="CDP-DIACYLGLYCEROL--GLYCEROL-3-PHOSPHATE 3-PHOSPHATIDYLTRANSFERASE"/>
    <property type="match status" value="1"/>
</dbReference>
<evidence type="ECO:0000313" key="14">
    <source>
        <dbReference type="Proteomes" id="UP001524473"/>
    </source>
</evidence>
<evidence type="ECO:0000256" key="10">
    <source>
        <dbReference type="ARBA" id="ARBA00023264"/>
    </source>
</evidence>
<evidence type="ECO:0000313" key="13">
    <source>
        <dbReference type="EMBL" id="MCQ4839147.1"/>
    </source>
</evidence>
<keyword evidence="9" id="KW-0594">Phospholipid biosynthesis</keyword>
<keyword evidence="10" id="KW-1208">Phospholipid metabolism</keyword>
<accession>A0ABT1RWT5</accession>
<keyword evidence="5 12" id="KW-0812">Transmembrane</keyword>
<keyword evidence="14" id="KW-1185">Reference proteome</keyword>
<evidence type="ECO:0000256" key="8">
    <source>
        <dbReference type="ARBA" id="ARBA00023136"/>
    </source>
</evidence>
<dbReference type="GeneID" id="90533948"/>
<dbReference type="InterPro" id="IPR043130">
    <property type="entry name" value="CDP-OH_PTrfase_TM_dom"/>
</dbReference>
<evidence type="ECO:0000256" key="6">
    <source>
        <dbReference type="ARBA" id="ARBA00022989"/>
    </source>
</evidence>
<evidence type="ECO:0000256" key="3">
    <source>
        <dbReference type="ARBA" id="ARBA00022516"/>
    </source>
</evidence>
<evidence type="ECO:0000256" key="4">
    <source>
        <dbReference type="ARBA" id="ARBA00022679"/>
    </source>
</evidence>
<gene>
    <name evidence="13" type="ORF">NE695_04370</name>
</gene>
<dbReference type="Proteomes" id="UP001524473">
    <property type="component" value="Unassembled WGS sequence"/>
</dbReference>
<dbReference type="EMBL" id="JANFZH010000007">
    <property type="protein sequence ID" value="MCQ4839147.1"/>
    <property type="molecule type" value="Genomic_DNA"/>
</dbReference>
<dbReference type="PANTHER" id="PTHR14269">
    <property type="entry name" value="CDP-DIACYLGLYCEROL--GLYCEROL-3-PHOSPHATE 3-PHOSPHATIDYLTRANSFERASE-RELATED"/>
    <property type="match status" value="1"/>
</dbReference>
<evidence type="ECO:0000256" key="7">
    <source>
        <dbReference type="ARBA" id="ARBA00023098"/>
    </source>
</evidence>
<proteinExistence type="inferred from homology"/>
<evidence type="ECO:0000256" key="11">
    <source>
        <dbReference type="RuleBase" id="RU003750"/>
    </source>
</evidence>
<evidence type="ECO:0000256" key="5">
    <source>
        <dbReference type="ARBA" id="ARBA00022692"/>
    </source>
</evidence>
<keyword evidence="8 12" id="KW-0472">Membrane</keyword>
<dbReference type="Pfam" id="PF01066">
    <property type="entry name" value="CDP-OH_P_transf"/>
    <property type="match status" value="1"/>
</dbReference>
<comment type="subcellular location">
    <subcellularLocation>
        <location evidence="1">Membrane</location>
        <topology evidence="1">Multi-pass membrane protein</topology>
    </subcellularLocation>
</comment>
<evidence type="ECO:0000256" key="2">
    <source>
        <dbReference type="ARBA" id="ARBA00010441"/>
    </source>
</evidence>
<evidence type="ECO:0000256" key="9">
    <source>
        <dbReference type="ARBA" id="ARBA00023209"/>
    </source>
</evidence>
<dbReference type="InterPro" id="IPR050324">
    <property type="entry name" value="CDP-alcohol_PTase-I"/>
</dbReference>
<comment type="similarity">
    <text evidence="2 11">Belongs to the CDP-alcohol phosphatidyltransferase class-I family.</text>
</comment>
<evidence type="ECO:0000256" key="1">
    <source>
        <dbReference type="ARBA" id="ARBA00004141"/>
    </source>
</evidence>
<keyword evidence="3" id="KW-0444">Lipid biosynthesis</keyword>
<feature type="transmembrane region" description="Helical" evidence="12">
    <location>
        <begin position="142"/>
        <end position="163"/>
    </location>
</feature>